<keyword evidence="7" id="KW-1185">Reference proteome</keyword>
<dbReference type="PANTHER" id="PTHR12151:SF25">
    <property type="entry name" value="LINALOOL DEHYDRATASE_ISOMERASE DOMAIN-CONTAINING PROTEIN"/>
    <property type="match status" value="1"/>
</dbReference>
<dbReference type="FunFam" id="3.40.30.10:FF:000013">
    <property type="entry name" value="Blast:Protein SCO1 homolog, mitochondrial"/>
    <property type="match status" value="1"/>
</dbReference>
<evidence type="ECO:0000313" key="6">
    <source>
        <dbReference type="EMBL" id="ODR95584.1"/>
    </source>
</evidence>
<dbReference type="PANTHER" id="PTHR12151">
    <property type="entry name" value="ELECTRON TRANSPORT PROTIN SCO1/SENC FAMILY MEMBER"/>
    <property type="match status" value="1"/>
</dbReference>
<dbReference type="Gene3D" id="3.40.30.10">
    <property type="entry name" value="Glutaredoxin"/>
    <property type="match status" value="1"/>
</dbReference>
<feature type="domain" description="Thioredoxin" evidence="5">
    <location>
        <begin position="24"/>
        <end position="202"/>
    </location>
</feature>
<proteinExistence type="inferred from homology"/>
<accession>A0A1E3VPY9</accession>
<dbReference type="Proteomes" id="UP000094172">
    <property type="component" value="Unassembled WGS sequence"/>
</dbReference>
<dbReference type="GO" id="GO:0046872">
    <property type="term" value="F:metal ion binding"/>
    <property type="evidence" value="ECO:0007669"/>
    <property type="project" value="UniProtKB-KW"/>
</dbReference>
<dbReference type="EMBL" id="LPWE01000010">
    <property type="protein sequence ID" value="ODR95584.1"/>
    <property type="molecule type" value="Genomic_DNA"/>
</dbReference>
<dbReference type="STRING" id="1774970.AUC70_01360"/>
<evidence type="ECO:0000256" key="4">
    <source>
        <dbReference type="PIRSR" id="PIRSR603782-2"/>
    </source>
</evidence>
<protein>
    <submittedName>
        <fullName evidence="6">Electron transporter SenC</fullName>
    </submittedName>
</protein>
<feature type="binding site" evidence="3">
    <location>
        <position position="168"/>
    </location>
    <ligand>
        <name>Cu cation</name>
        <dbReference type="ChEBI" id="CHEBI:23378"/>
    </ligand>
</feature>
<comment type="caution">
    <text evidence="6">The sequence shown here is derived from an EMBL/GenBank/DDBJ whole genome shotgun (WGS) entry which is preliminary data.</text>
</comment>
<evidence type="ECO:0000256" key="1">
    <source>
        <dbReference type="ARBA" id="ARBA00010996"/>
    </source>
</evidence>
<feature type="binding site" evidence="3">
    <location>
        <position position="77"/>
    </location>
    <ligand>
        <name>Cu cation</name>
        <dbReference type="ChEBI" id="CHEBI:23378"/>
    </ligand>
</feature>
<dbReference type="SUPFAM" id="SSF52833">
    <property type="entry name" value="Thioredoxin-like"/>
    <property type="match status" value="1"/>
</dbReference>
<reference evidence="6 7" key="1">
    <citation type="journal article" date="2016" name="Environ. Microbiol.">
        <title>New Methyloceanibacter diversity from North Sea sediments includes methanotroph containing solely the soluble methane monooxygenase.</title>
        <authorList>
            <person name="Vekeman B."/>
            <person name="Kerckhof F.M."/>
            <person name="Cremers G."/>
            <person name="de Vos P."/>
            <person name="Vandamme P."/>
            <person name="Boon N."/>
            <person name="Op den Camp H.J."/>
            <person name="Heylen K."/>
        </authorList>
    </citation>
    <scope>NUCLEOTIDE SEQUENCE [LARGE SCALE GENOMIC DNA]</scope>
    <source>
        <strain evidence="6 7">R-67176</strain>
    </source>
</reference>
<dbReference type="Pfam" id="PF02630">
    <property type="entry name" value="SCO1-SenC"/>
    <property type="match status" value="1"/>
</dbReference>
<name>A0A1E3VPY9_9HYPH</name>
<dbReference type="InterPro" id="IPR013766">
    <property type="entry name" value="Thioredoxin_domain"/>
</dbReference>
<evidence type="ECO:0000313" key="7">
    <source>
        <dbReference type="Proteomes" id="UP000094172"/>
    </source>
</evidence>
<organism evidence="6 7">
    <name type="scientific">Methyloceanibacter stevinii</name>
    <dbReference type="NCBI Taxonomy" id="1774970"/>
    <lineage>
        <taxon>Bacteria</taxon>
        <taxon>Pseudomonadati</taxon>
        <taxon>Pseudomonadota</taxon>
        <taxon>Alphaproteobacteria</taxon>
        <taxon>Hyphomicrobiales</taxon>
        <taxon>Hyphomicrobiaceae</taxon>
        <taxon>Methyloceanibacter</taxon>
    </lineage>
</organism>
<keyword evidence="3" id="KW-0479">Metal-binding</keyword>
<dbReference type="InterPro" id="IPR036249">
    <property type="entry name" value="Thioredoxin-like_sf"/>
</dbReference>
<keyword evidence="2 3" id="KW-0186">Copper</keyword>
<feature type="disulfide bond" description="Redox-active" evidence="4">
    <location>
        <begin position="77"/>
        <end position="81"/>
    </location>
</feature>
<feature type="binding site" evidence="3">
    <location>
        <position position="81"/>
    </location>
    <ligand>
        <name>Cu cation</name>
        <dbReference type="ChEBI" id="CHEBI:23378"/>
    </ligand>
</feature>
<dbReference type="RefSeq" id="WP_069443800.1">
    <property type="nucleotide sequence ID" value="NZ_LPWE01000010.1"/>
</dbReference>
<sequence length="202" mass="22041">MKRRLLLVIVGSFLLGSLIGVGALILNQASPNKNRVITSGQALIGGPFELVGKDGKTVTDTDFRGRYMLVFFGFTHCPDICPAELQVMSAALDELGDKADKVVPIFITVDPERDTPELVTAYVENFGPNFVGLTGSPQAIAEAAKAYRVTYQKFQEEGAGDNNYSVDHSALLYLMGPDGKFVTHFPYGTSPEKMAETLRRYL</sequence>
<dbReference type="PROSITE" id="PS51352">
    <property type="entry name" value="THIOREDOXIN_2"/>
    <property type="match status" value="1"/>
</dbReference>
<gene>
    <name evidence="6" type="ORF">AUC70_01360</name>
</gene>
<evidence type="ECO:0000256" key="2">
    <source>
        <dbReference type="ARBA" id="ARBA00023008"/>
    </source>
</evidence>
<keyword evidence="4" id="KW-1015">Disulfide bond</keyword>
<evidence type="ECO:0000256" key="3">
    <source>
        <dbReference type="PIRSR" id="PIRSR603782-1"/>
    </source>
</evidence>
<dbReference type="InterPro" id="IPR003782">
    <property type="entry name" value="SCO1/SenC"/>
</dbReference>
<comment type="similarity">
    <text evidence="1">Belongs to the SCO1/2 family.</text>
</comment>
<evidence type="ECO:0000259" key="5">
    <source>
        <dbReference type="PROSITE" id="PS51352"/>
    </source>
</evidence>
<dbReference type="CDD" id="cd02968">
    <property type="entry name" value="SCO"/>
    <property type="match status" value="1"/>
</dbReference>
<dbReference type="AlphaFoldDB" id="A0A1E3VPY9"/>